<reference evidence="2" key="1">
    <citation type="submission" date="2020-11" db="EMBL/GenBank/DDBJ databases">
        <title>Whole-genome analyses of Nonomuraea sp. K274.</title>
        <authorList>
            <person name="Veyisoglu A."/>
        </authorList>
    </citation>
    <scope>NUCLEOTIDE SEQUENCE</scope>
    <source>
        <strain evidence="2">K274</strain>
    </source>
</reference>
<gene>
    <name evidence="2" type="ORF">ITP53_16620</name>
</gene>
<organism evidence="2 3">
    <name type="scientific">Nonomuraea cypriaca</name>
    <dbReference type="NCBI Taxonomy" id="1187855"/>
    <lineage>
        <taxon>Bacteria</taxon>
        <taxon>Bacillati</taxon>
        <taxon>Actinomycetota</taxon>
        <taxon>Actinomycetes</taxon>
        <taxon>Streptosporangiales</taxon>
        <taxon>Streptosporangiaceae</taxon>
        <taxon>Nonomuraea</taxon>
    </lineage>
</organism>
<protein>
    <submittedName>
        <fullName evidence="2">Uncharacterized protein</fullName>
    </submittedName>
</protein>
<sequence length="130" mass="13484">MTETPQQPATAGQKVAGAGKVFGKRVVAYAIGAVVLAGGAYVYNQLTGAPTTAEAGDCMAGATANELKVVECADSTATLTVAGRIESKTQQEWEADEEGEMCSAFPDAEQSFWEGEEGKTGYVLCLAPKK</sequence>
<name>A0A931EZA4_9ACTN</name>
<dbReference type="Proteomes" id="UP000605361">
    <property type="component" value="Unassembled WGS sequence"/>
</dbReference>
<feature type="transmembrane region" description="Helical" evidence="1">
    <location>
        <begin position="26"/>
        <end position="43"/>
    </location>
</feature>
<evidence type="ECO:0000313" key="3">
    <source>
        <dbReference type="Proteomes" id="UP000605361"/>
    </source>
</evidence>
<keyword evidence="3" id="KW-1185">Reference proteome</keyword>
<comment type="caution">
    <text evidence="2">The sequence shown here is derived from an EMBL/GenBank/DDBJ whole genome shotgun (WGS) entry which is preliminary data.</text>
</comment>
<dbReference type="RefSeq" id="WP_195896292.1">
    <property type="nucleotide sequence ID" value="NZ_JADOGI010000043.1"/>
</dbReference>
<dbReference type="AlphaFoldDB" id="A0A931EZA4"/>
<dbReference type="EMBL" id="JADOGI010000043">
    <property type="protein sequence ID" value="MBF8187327.1"/>
    <property type="molecule type" value="Genomic_DNA"/>
</dbReference>
<keyword evidence="1" id="KW-0472">Membrane</keyword>
<accession>A0A931EZA4</accession>
<evidence type="ECO:0000256" key="1">
    <source>
        <dbReference type="SAM" id="Phobius"/>
    </source>
</evidence>
<proteinExistence type="predicted"/>
<keyword evidence="1" id="KW-0812">Transmembrane</keyword>
<evidence type="ECO:0000313" key="2">
    <source>
        <dbReference type="EMBL" id="MBF8187327.1"/>
    </source>
</evidence>
<keyword evidence="1" id="KW-1133">Transmembrane helix</keyword>